<dbReference type="PANTHER" id="PTHR43156:SF2">
    <property type="entry name" value="STAGE II SPORULATION PROTEIN E"/>
    <property type="match status" value="1"/>
</dbReference>
<dbReference type="GO" id="GO:0004722">
    <property type="term" value="F:protein serine/threonine phosphatase activity"/>
    <property type="evidence" value="ECO:0007669"/>
    <property type="project" value="UniProtKB-EC"/>
</dbReference>
<feature type="transmembrane region" description="Helical" evidence="2">
    <location>
        <begin position="175"/>
        <end position="195"/>
    </location>
</feature>
<dbReference type="SMART" id="SM00331">
    <property type="entry name" value="PP2C_SIG"/>
    <property type="match status" value="1"/>
</dbReference>
<evidence type="ECO:0000256" key="1">
    <source>
        <dbReference type="ARBA" id="ARBA00022801"/>
    </source>
</evidence>
<feature type="domain" description="PPM-type phosphatase" evidence="3">
    <location>
        <begin position="573"/>
        <end position="784"/>
    </location>
</feature>
<organism evidence="4 5">
    <name type="scientific">Tepidibacter hydrothermalis</name>
    <dbReference type="NCBI Taxonomy" id="3036126"/>
    <lineage>
        <taxon>Bacteria</taxon>
        <taxon>Bacillati</taxon>
        <taxon>Bacillota</taxon>
        <taxon>Clostridia</taxon>
        <taxon>Peptostreptococcales</taxon>
        <taxon>Peptostreptococcaceae</taxon>
        <taxon>Tepidibacter</taxon>
    </lineage>
</organism>
<dbReference type="RefSeq" id="WP_277732472.1">
    <property type="nucleotide sequence ID" value="NZ_CP120733.1"/>
</dbReference>
<feature type="transmembrane region" description="Helical" evidence="2">
    <location>
        <begin position="132"/>
        <end position="154"/>
    </location>
</feature>
<name>A0ABY8EC21_9FIRM</name>
<keyword evidence="1 4" id="KW-0378">Hydrolase</keyword>
<sequence length="789" mass="89258">MQRPQISSYRRRYINEISEGMNVDNTAVFLCVIGFLLGRAVIIDNLGPFGIAYFIYMCTHKKYKMPVFFSISAGIILSHSGPHALRYIITLFFINFISSFISKYDDNIFRVSIIGFFITSISGMTYSLVTDLYMYDILVSIIEGLAVSSLIYIYSYGIPLILKRSIRRSISSEETIALSIIIALSITGISNISLFDVSLKNVLSFLIIIVVAYQAGPALGSASGITIGMITTMNTVSSPVYIGIYGFSGLLAGLFRKVSKYATTIGFIMGWSVITIYTRGSSELVLTLREITISSLIFLMIPDEKLKYVEKFTKGILGSEESSINYISRIKEMMNTRLKDVYKAYEEVGVTFEKVREKDKVLDQRDIASVIDMVTHDVCSDCPMKRGCWNLKFTKTYNMFTNILNHLEEDGRIDNNYVKAKFERDCMRFDDVIKGCNHYFDLFMLNYKWNKKLCETRRLVSSQIKSIAYSIENVSNEINNSMDFDMDMENNIIVELDKENVKVDKVSYIKKNDNFEINIQKRNCYSGDLCEKKLINAVSRAVGQEVSAYKMGCRSMNNICNIRLVNFKKYTAKTDVSYLSKDGNIISGDNYTYMEISDGKYMIVLSDGMGKGEKASEESALTIEILEKMIEAKIDEKISIETINNMLMLKSSDEIFSTLDLSIIDLNNGNLESVKMGACPSFIKRKKGGVEVISSSSLPVGIVSEIKIDREKRSVREGDIIITVSDGIIDAGKDKNLGENWLYTVIEKMDKKTTKEIAKHILDKSLELVDGKAQDDMTVMVTKIWRNRK</sequence>
<protein>
    <submittedName>
        <fullName evidence="4">Stage II sporulation protein E</fullName>
        <ecNumber evidence="4">3.1.3.16</ecNumber>
    </submittedName>
</protein>
<evidence type="ECO:0000259" key="3">
    <source>
        <dbReference type="PROSITE" id="PS51746"/>
    </source>
</evidence>
<evidence type="ECO:0000256" key="2">
    <source>
        <dbReference type="SAM" id="Phobius"/>
    </source>
</evidence>
<dbReference type="Pfam" id="PF07228">
    <property type="entry name" value="SpoIIE"/>
    <property type="match status" value="1"/>
</dbReference>
<dbReference type="PANTHER" id="PTHR43156">
    <property type="entry name" value="STAGE II SPORULATION PROTEIN E-RELATED"/>
    <property type="match status" value="1"/>
</dbReference>
<dbReference type="EMBL" id="CP120733">
    <property type="protein sequence ID" value="WFD10505.1"/>
    <property type="molecule type" value="Genomic_DNA"/>
</dbReference>
<dbReference type="Gene3D" id="3.60.40.10">
    <property type="entry name" value="PPM-type phosphatase domain"/>
    <property type="match status" value="1"/>
</dbReference>
<keyword evidence="2" id="KW-0812">Transmembrane</keyword>
<evidence type="ECO:0000313" key="4">
    <source>
        <dbReference type="EMBL" id="WFD10505.1"/>
    </source>
</evidence>
<dbReference type="InterPro" id="IPR052016">
    <property type="entry name" value="Bact_Sigma-Reg"/>
</dbReference>
<accession>A0ABY8EC21</accession>
<dbReference type="Pfam" id="PF19732">
    <property type="entry name" value="SpoIIE_N"/>
    <property type="match status" value="1"/>
</dbReference>
<dbReference type="PROSITE" id="PS51746">
    <property type="entry name" value="PPM_2"/>
    <property type="match status" value="1"/>
</dbReference>
<dbReference type="InterPro" id="IPR036457">
    <property type="entry name" value="PPM-type-like_dom_sf"/>
</dbReference>
<feature type="transmembrane region" description="Helical" evidence="2">
    <location>
        <begin position="84"/>
        <end position="101"/>
    </location>
</feature>
<dbReference type="SUPFAM" id="SSF81606">
    <property type="entry name" value="PP2C-like"/>
    <property type="match status" value="1"/>
</dbReference>
<feature type="transmembrane region" description="Helical" evidence="2">
    <location>
        <begin position="108"/>
        <end position="126"/>
    </location>
</feature>
<dbReference type="InterPro" id="IPR014221">
    <property type="entry name" value="SpoII_E"/>
</dbReference>
<dbReference type="InterPro" id="IPR001932">
    <property type="entry name" value="PPM-type_phosphatase-like_dom"/>
</dbReference>
<dbReference type="Proteomes" id="UP001222800">
    <property type="component" value="Chromosome"/>
</dbReference>
<dbReference type="EC" id="3.1.3.16" evidence="4"/>
<keyword evidence="2" id="KW-0472">Membrane</keyword>
<gene>
    <name evidence="4" type="primary">spoIIE</name>
    <name evidence="4" type="ORF">P4S50_00090</name>
</gene>
<feature type="transmembrane region" description="Helical" evidence="2">
    <location>
        <begin position="239"/>
        <end position="255"/>
    </location>
</feature>
<feature type="transmembrane region" description="Helical" evidence="2">
    <location>
        <begin position="27"/>
        <end position="56"/>
    </location>
</feature>
<dbReference type="NCBIfam" id="TIGR02865">
    <property type="entry name" value="spore_II_E"/>
    <property type="match status" value="1"/>
</dbReference>
<proteinExistence type="predicted"/>
<keyword evidence="2" id="KW-1133">Transmembrane helix</keyword>
<dbReference type="InterPro" id="IPR045768">
    <property type="entry name" value="SpoIIE_N"/>
</dbReference>
<evidence type="ECO:0000313" key="5">
    <source>
        <dbReference type="Proteomes" id="UP001222800"/>
    </source>
</evidence>
<keyword evidence="5" id="KW-1185">Reference proteome</keyword>
<reference evidence="4 5" key="1">
    <citation type="submission" date="2023-03" db="EMBL/GenBank/DDBJ databases">
        <title>Complete genome sequence of Tepidibacter sp. SWIR-1, isolated from a deep-sea hydrothermal vent.</title>
        <authorList>
            <person name="Li X."/>
        </authorList>
    </citation>
    <scope>NUCLEOTIDE SEQUENCE [LARGE SCALE GENOMIC DNA]</scope>
    <source>
        <strain evidence="4 5">SWIR-1</strain>
    </source>
</reference>
<feature type="transmembrane region" description="Helical" evidence="2">
    <location>
        <begin position="201"/>
        <end position="227"/>
    </location>
</feature>